<evidence type="ECO:0000313" key="3">
    <source>
        <dbReference type="EMBL" id="BCY25813.1"/>
    </source>
</evidence>
<reference evidence="3" key="1">
    <citation type="submission" date="2021-06" db="EMBL/GenBank/DDBJ databases">
        <title>Genome sequence of Cutibacterium modestum strain KB17-24694.</title>
        <authorList>
            <person name="Dekio I."/>
            <person name="Asahina A."/>
            <person name="Nishida M."/>
        </authorList>
    </citation>
    <scope>NUCLEOTIDE SEQUENCE</scope>
    <source>
        <strain evidence="3">KB17-24694</strain>
    </source>
</reference>
<dbReference type="InterPro" id="IPR034904">
    <property type="entry name" value="FSCA_dom_sf"/>
</dbReference>
<dbReference type="Proteomes" id="UP000825072">
    <property type="component" value="Chromosome 1"/>
</dbReference>
<protein>
    <recommendedName>
        <fullName evidence="2">NIF system FeS cluster assembly NifU C-terminal domain-containing protein</fullName>
    </recommendedName>
</protein>
<gene>
    <name evidence="3" type="ORF">KB1_18030</name>
</gene>
<dbReference type="GO" id="GO:0051536">
    <property type="term" value="F:iron-sulfur cluster binding"/>
    <property type="evidence" value="ECO:0007669"/>
    <property type="project" value="InterPro"/>
</dbReference>
<feature type="domain" description="NIF system FeS cluster assembly NifU C-terminal" evidence="2">
    <location>
        <begin position="122"/>
        <end position="178"/>
    </location>
</feature>
<dbReference type="Pfam" id="PF01106">
    <property type="entry name" value="NifU"/>
    <property type="match status" value="1"/>
</dbReference>
<comment type="function">
    <text evidence="1">May be involved in the formation or repair of [Fe-S] clusters present in iron-sulfur proteins.</text>
</comment>
<sequence>MIKLACHPSTAVHPETTADPATLRWVVSGITLPFAGLLVSAPGLDEFLNQVRVEATVGAVMATVLEGTWGRIGAGFRTALTTALERTDEWVGGPDSQPLNEVETLRRCTDELIAGPVGAVAAMHGGSIELVDVSVDGQERRVDVAMKGACRGCPAAVMTLHQRLERQLSLRLHEQVTVHEV</sequence>
<accession>A0AAD1KPT5</accession>
<proteinExistence type="predicted"/>
<evidence type="ECO:0000256" key="1">
    <source>
        <dbReference type="ARBA" id="ARBA00049958"/>
    </source>
</evidence>
<dbReference type="SUPFAM" id="SSF117916">
    <property type="entry name" value="Fe-S cluster assembly (FSCA) domain-like"/>
    <property type="match status" value="1"/>
</dbReference>
<dbReference type="Gene3D" id="3.30.300.130">
    <property type="entry name" value="Fe-S cluster assembly (FSCA)"/>
    <property type="match status" value="1"/>
</dbReference>
<dbReference type="AlphaFoldDB" id="A0AAD1KPT5"/>
<evidence type="ECO:0000313" key="4">
    <source>
        <dbReference type="Proteomes" id="UP000825072"/>
    </source>
</evidence>
<dbReference type="GO" id="GO:0016226">
    <property type="term" value="P:iron-sulfur cluster assembly"/>
    <property type="evidence" value="ECO:0007669"/>
    <property type="project" value="InterPro"/>
</dbReference>
<dbReference type="GO" id="GO:0005506">
    <property type="term" value="F:iron ion binding"/>
    <property type="evidence" value="ECO:0007669"/>
    <property type="project" value="InterPro"/>
</dbReference>
<dbReference type="InterPro" id="IPR001075">
    <property type="entry name" value="NIF_FeS_clus_asmbl_NifU_C"/>
</dbReference>
<name>A0AAD1KPT5_9ACTN</name>
<evidence type="ECO:0000259" key="2">
    <source>
        <dbReference type="Pfam" id="PF01106"/>
    </source>
</evidence>
<organism evidence="3 4">
    <name type="scientific">Cutibacterium modestum</name>
    <dbReference type="NCBI Taxonomy" id="2559073"/>
    <lineage>
        <taxon>Bacteria</taxon>
        <taxon>Bacillati</taxon>
        <taxon>Actinomycetota</taxon>
        <taxon>Actinomycetes</taxon>
        <taxon>Propionibacteriales</taxon>
        <taxon>Propionibacteriaceae</taxon>
        <taxon>Cutibacterium</taxon>
    </lineage>
</organism>
<dbReference type="EMBL" id="AP024747">
    <property type="protein sequence ID" value="BCY25813.1"/>
    <property type="molecule type" value="Genomic_DNA"/>
</dbReference>